<protein>
    <submittedName>
        <fullName evidence="3">Uncharacterized protein</fullName>
    </submittedName>
</protein>
<dbReference type="GO" id="GO:0004725">
    <property type="term" value="F:protein tyrosine phosphatase activity"/>
    <property type="evidence" value="ECO:0007669"/>
    <property type="project" value="InterPro"/>
</dbReference>
<dbReference type="InterPro" id="IPR016130">
    <property type="entry name" value="Tyr_Pase_AS"/>
</dbReference>
<dbReference type="Pfam" id="PF00102">
    <property type="entry name" value="Y_phosphatase"/>
    <property type="match status" value="1"/>
</dbReference>
<dbReference type="Proteomes" id="UP000835052">
    <property type="component" value="Unassembled WGS sequence"/>
</dbReference>
<keyword evidence="4" id="KW-1185">Reference proteome</keyword>
<dbReference type="InterPro" id="IPR029021">
    <property type="entry name" value="Prot-tyrosine_phosphatase-like"/>
</dbReference>
<dbReference type="PROSITE" id="PS00383">
    <property type="entry name" value="TYR_PHOSPHATASE_1"/>
    <property type="match status" value="1"/>
</dbReference>
<comment type="caution">
    <text evidence="3">The sequence shown here is derived from an EMBL/GenBank/DDBJ whole genome shotgun (WGS) entry which is preliminary data.</text>
</comment>
<dbReference type="InterPro" id="IPR050348">
    <property type="entry name" value="Protein-Tyr_Phosphatase"/>
</dbReference>
<name>A0A8S1HNG3_9PELO</name>
<dbReference type="PRINTS" id="PR00700">
    <property type="entry name" value="PRTYPHPHTASE"/>
</dbReference>
<feature type="non-terminal residue" evidence="3">
    <location>
        <position position="201"/>
    </location>
</feature>
<dbReference type="AlphaFoldDB" id="A0A8S1HNG3"/>
<reference evidence="3" key="1">
    <citation type="submission" date="2020-10" db="EMBL/GenBank/DDBJ databases">
        <authorList>
            <person name="Kikuchi T."/>
        </authorList>
    </citation>
    <scope>NUCLEOTIDE SEQUENCE</scope>
    <source>
        <strain evidence="3">NKZ352</strain>
    </source>
</reference>
<evidence type="ECO:0000259" key="2">
    <source>
        <dbReference type="PROSITE" id="PS50056"/>
    </source>
</evidence>
<proteinExistence type="predicted"/>
<dbReference type="InterPro" id="IPR000387">
    <property type="entry name" value="Tyr_Pase_dom"/>
</dbReference>
<organism evidence="3 4">
    <name type="scientific">Caenorhabditis auriculariae</name>
    <dbReference type="NCBI Taxonomy" id="2777116"/>
    <lineage>
        <taxon>Eukaryota</taxon>
        <taxon>Metazoa</taxon>
        <taxon>Ecdysozoa</taxon>
        <taxon>Nematoda</taxon>
        <taxon>Chromadorea</taxon>
        <taxon>Rhabditida</taxon>
        <taxon>Rhabditina</taxon>
        <taxon>Rhabditomorpha</taxon>
        <taxon>Rhabditoidea</taxon>
        <taxon>Rhabditidae</taxon>
        <taxon>Peloderinae</taxon>
        <taxon>Caenorhabditis</taxon>
    </lineage>
</organism>
<dbReference type="InterPro" id="IPR000242">
    <property type="entry name" value="PTP_cat"/>
</dbReference>
<evidence type="ECO:0000313" key="4">
    <source>
        <dbReference type="Proteomes" id="UP000835052"/>
    </source>
</evidence>
<gene>
    <name evidence="3" type="ORF">CAUJ_LOCUS11730</name>
</gene>
<dbReference type="SMART" id="SM00194">
    <property type="entry name" value="PTPc"/>
    <property type="match status" value="1"/>
</dbReference>
<evidence type="ECO:0000313" key="3">
    <source>
        <dbReference type="EMBL" id="CAD6195811.1"/>
    </source>
</evidence>
<dbReference type="PANTHER" id="PTHR19134">
    <property type="entry name" value="RECEPTOR-TYPE TYROSINE-PROTEIN PHOSPHATASE"/>
    <property type="match status" value="1"/>
</dbReference>
<dbReference type="PROSITE" id="PS50055">
    <property type="entry name" value="TYR_PHOSPHATASE_PTP"/>
    <property type="match status" value="1"/>
</dbReference>
<dbReference type="OrthoDB" id="5779971at2759"/>
<feature type="domain" description="Tyrosine specific protein phosphatases" evidence="2">
    <location>
        <begin position="107"/>
        <end position="183"/>
    </location>
</feature>
<dbReference type="SMART" id="SM00404">
    <property type="entry name" value="PTPc_motif"/>
    <property type="match status" value="1"/>
</dbReference>
<dbReference type="SUPFAM" id="SSF52799">
    <property type="entry name" value="(Phosphotyrosine protein) phosphatases II"/>
    <property type="match status" value="1"/>
</dbReference>
<dbReference type="Gene3D" id="3.90.190.10">
    <property type="entry name" value="Protein tyrosine phosphatase superfamily"/>
    <property type="match status" value="1"/>
</dbReference>
<feature type="domain" description="Tyrosine-protein phosphatase" evidence="1">
    <location>
        <begin position="1"/>
        <end position="192"/>
    </location>
</feature>
<dbReference type="EMBL" id="CAJGYM010000060">
    <property type="protein sequence ID" value="CAD6195811.1"/>
    <property type="molecule type" value="Genomic_DNA"/>
</dbReference>
<evidence type="ECO:0000259" key="1">
    <source>
        <dbReference type="PROSITE" id="PS50055"/>
    </source>
</evidence>
<dbReference type="InterPro" id="IPR003595">
    <property type="entry name" value="Tyr_Pase_cat"/>
</dbReference>
<accession>A0A8S1HNG3</accession>
<dbReference type="PANTHER" id="PTHR19134:SF449">
    <property type="entry name" value="TYROSINE-PROTEIN PHOSPHATASE 1"/>
    <property type="match status" value="1"/>
</dbReference>
<dbReference type="PROSITE" id="PS50056">
    <property type="entry name" value="TYR_PHOSPHATASE_2"/>
    <property type="match status" value="1"/>
</dbReference>
<sequence length="201" mass="23484">AAYMAMQAPLNETINDFWRTVWEQECAMIVMLVNTWERGQEQSCEYWPLEIGVQVGNLVVEPITEYNMEYYVLREFRLSDVQTGLSRTVRHFQFTEWPEIGRPETAEHFIDFIQQVHRAKSQFGVEGPIAVHCNSGAGRSGVFIALAVIIDRMRAEHIVDVFTTVKQLRTERQNMVQDQEQYNFLYQAAFEYLASYDHFSP</sequence>